<dbReference type="InterPro" id="IPR018849">
    <property type="entry name" value="Urb2/Npa2_C"/>
</dbReference>
<evidence type="ECO:0000313" key="3">
    <source>
        <dbReference type="EMBL" id="GFH50880.1"/>
    </source>
</evidence>
<comment type="caution">
    <text evidence="3">The sequence shown here is derived from an EMBL/GenBank/DDBJ whole genome shotgun (WGS) entry which is preliminary data.</text>
</comment>
<accession>A0AAD3CU09</accession>
<feature type="compositionally biased region" description="Basic and acidic residues" evidence="1">
    <location>
        <begin position="20"/>
        <end position="34"/>
    </location>
</feature>
<dbReference type="InterPro" id="IPR052609">
    <property type="entry name" value="Ribosome_Biogenesis_Reg"/>
</dbReference>
<evidence type="ECO:0000256" key="1">
    <source>
        <dbReference type="SAM" id="MobiDB-lite"/>
    </source>
</evidence>
<gene>
    <name evidence="3" type="ORF">CTEN210_07356</name>
</gene>
<feature type="domain" description="Nucleolar 27S pre-rRNA processing Urb2/Npa2 C-terminal" evidence="2">
    <location>
        <begin position="1379"/>
        <end position="1552"/>
    </location>
</feature>
<dbReference type="Proteomes" id="UP001054902">
    <property type="component" value="Unassembled WGS sequence"/>
</dbReference>
<proteinExistence type="predicted"/>
<evidence type="ECO:0000259" key="2">
    <source>
        <dbReference type="Pfam" id="PF10441"/>
    </source>
</evidence>
<dbReference type="PANTHER" id="PTHR15682">
    <property type="entry name" value="UNHEALTHY RIBOSOME BIOGENESIS PROTEIN 2 HOMOLOG"/>
    <property type="match status" value="1"/>
</dbReference>
<dbReference type="PANTHER" id="PTHR15682:SF2">
    <property type="entry name" value="UNHEALTHY RIBOSOME BIOGENESIS PROTEIN 2 HOMOLOG"/>
    <property type="match status" value="1"/>
</dbReference>
<dbReference type="Pfam" id="PF10441">
    <property type="entry name" value="Urb2"/>
    <property type="match status" value="1"/>
</dbReference>
<sequence>MPKKRSRSNSDVGKRKKRVEKTPTKRQVEKKKSTLENHILNFSRHTQKKKQNDPFLNALSLSFLPSHNGNESLDVNESIEFFAKFLRDDKESNLYSKSDIASLILQWITGSLVQKQDKTPQSHWEAFTAALEILVAGKYNQLLDDGLRMDPTIQTIIDDKLSDKASLSASNEILSMTLTQGTMNKIIPCLLRVTFDEANGRNSQVQIMAARCFALIVTSKYYRPTVDYVCNTLFPLVDDLIKDKSTLDQNQSGVLYLVVKLLNDLQSKGRATNPKKTFQLMSSKNMLASFAKFNSVSSSSNDLVNMIVRKVFRFALFDTAHMDEFRSMNISIPILDPEVQTQNTSTLNEKQKKVKNRTNSSYQEALFKSFRELCNESSDLESVAPLLPILTEEYILQSIDDGNSSKRRTKVDITAKLQFCFWSALIDPLLKTLQSMSVGDEKSVVVKSIETSVSLLIKHDVYLPSYEDQNDEQLNFLQATGKIILSSAEQNRDQSNQYMEIMLNLFLLNHHVYHDKILRVILCTSEAARDERDDSTKRLLRNICSTYQKLRQLGHLVEAILTWCEINQSKYDGDVINSESFLHEEHFRDAMTSAIHVSPVGQIEECWKALNNHIVETTKERKNSSVSLATEFFVIVLRGLQVGNHSSHAIQKLCEETLSSSVPLLLSLDTDDKSKSSCFDLTCPKTISALQLWGFVLHVQIKCCFWLNEMPHEQSSKDIDGNDYLLNGHDLGPRLSRSIKSFSKSQPKGSHSLEAMQLLSCHKLQQLHSSIFQKQQMEDLSDNIGPDEVESDRMIEEAQELVNFIISSANKRFGGWRVVCENLSNWIPYANDDHVEKFLEWFFFILASNEHTELGDYVEVAGEQSKIPIKVYKEELSAAKALLHDASFYEIPAILDAMTNIGSSCMSTLLFPSSKKSKKRMIVDLFVKAEKLSEFQADRVVSATNLINILKSMISICDKLRDVNALVTNVLWIHIGATQYFDFDKKYTLQEYEYGFNLIFSCANLLLEVLRHVERTNCILDIKVMQTLLNHVMSSTKAIISCIDQHSHLRLFERTLLSIGSEIISELAIHGINNIENHHEYIKGWMTCMREEIKTVSSSDLYKREMIEILRPSINIFRLSATSDGLNSLYPLLIEVANVIYPLVMFSCQKVHDALSSHKTNDDIHVFEEYLYFMTDAIALRNSTHDEKHAMKGYDEFDDLTKDILYTIMSSLTGPLRKEETSILYSFGSLIADEKLVSSENVDLKMDVQKIVLDNILSEDCEIHPIITSSYARILQFSNTQDLNTLVESLLDSLEGFDGIDRLKVISAIMYCFNIMANVVKGHTDRNTVSMLAETIFPLSFELIFPFDEQKEISYLVWKKQIMIAQSFMGTLISKNDLKVLKGGDIANILKTLNLILLRNCQNEEVDSTLLSNSCGIITSLLKYYPKVLYGCVPLLTNAIKCIFQKILFSKMSSTIEIQVFEDLRKICELLPEHKDIFKKHVMYLIMFYVDSLKDLSLHPSTKALSEPLVYSLLECLSEFETKQLNAILSTTDKALFQSVFKNFQKNQYKGQF</sequence>
<dbReference type="EMBL" id="BLLK01000045">
    <property type="protein sequence ID" value="GFH50880.1"/>
    <property type="molecule type" value="Genomic_DNA"/>
</dbReference>
<dbReference type="GO" id="GO:0042254">
    <property type="term" value="P:ribosome biogenesis"/>
    <property type="evidence" value="ECO:0007669"/>
    <property type="project" value="TreeGrafter"/>
</dbReference>
<organism evidence="3 4">
    <name type="scientific">Chaetoceros tenuissimus</name>
    <dbReference type="NCBI Taxonomy" id="426638"/>
    <lineage>
        <taxon>Eukaryota</taxon>
        <taxon>Sar</taxon>
        <taxon>Stramenopiles</taxon>
        <taxon>Ochrophyta</taxon>
        <taxon>Bacillariophyta</taxon>
        <taxon>Coscinodiscophyceae</taxon>
        <taxon>Chaetocerotophycidae</taxon>
        <taxon>Chaetocerotales</taxon>
        <taxon>Chaetocerotaceae</taxon>
        <taxon>Chaetoceros</taxon>
    </lineage>
</organism>
<reference evidence="3 4" key="1">
    <citation type="journal article" date="2021" name="Sci. Rep.">
        <title>The genome of the diatom Chaetoceros tenuissimus carries an ancient integrated fragment of an extant virus.</title>
        <authorList>
            <person name="Hongo Y."/>
            <person name="Kimura K."/>
            <person name="Takaki Y."/>
            <person name="Yoshida Y."/>
            <person name="Baba S."/>
            <person name="Kobayashi G."/>
            <person name="Nagasaki K."/>
            <person name="Hano T."/>
            <person name="Tomaru Y."/>
        </authorList>
    </citation>
    <scope>NUCLEOTIDE SEQUENCE [LARGE SCALE GENOMIC DNA]</scope>
    <source>
        <strain evidence="3 4">NIES-3715</strain>
    </source>
</reference>
<keyword evidence="4" id="KW-1185">Reference proteome</keyword>
<feature type="region of interest" description="Disordered" evidence="1">
    <location>
        <begin position="1"/>
        <end position="34"/>
    </location>
</feature>
<name>A0AAD3CU09_9STRA</name>
<dbReference type="SUPFAM" id="SSF48371">
    <property type="entry name" value="ARM repeat"/>
    <property type="match status" value="1"/>
</dbReference>
<evidence type="ECO:0000313" key="4">
    <source>
        <dbReference type="Proteomes" id="UP001054902"/>
    </source>
</evidence>
<dbReference type="InterPro" id="IPR016024">
    <property type="entry name" value="ARM-type_fold"/>
</dbReference>
<dbReference type="GO" id="GO:0005730">
    <property type="term" value="C:nucleolus"/>
    <property type="evidence" value="ECO:0007669"/>
    <property type="project" value="TreeGrafter"/>
</dbReference>
<protein>
    <recommendedName>
        <fullName evidence="2">Nucleolar 27S pre-rRNA processing Urb2/Npa2 C-terminal domain-containing protein</fullName>
    </recommendedName>
</protein>